<reference evidence="7" key="1">
    <citation type="submission" date="2023-10" db="EMBL/GenBank/DDBJ databases">
        <title>Chromosome-level genome of the transformable northern wattle, Acacia crassicarpa.</title>
        <authorList>
            <person name="Massaro I."/>
            <person name="Sinha N.R."/>
            <person name="Poethig S."/>
            <person name="Leichty A.R."/>
        </authorList>
    </citation>
    <scope>NUCLEOTIDE SEQUENCE</scope>
    <source>
        <strain evidence="7">Acra3RX</strain>
        <tissue evidence="7">Leaf</tissue>
    </source>
</reference>
<feature type="domain" description="NB-ARC" evidence="5">
    <location>
        <begin position="170"/>
        <end position="321"/>
    </location>
</feature>
<comment type="caution">
    <text evidence="7">The sequence shown here is derived from an EMBL/GenBank/DDBJ whole genome shotgun (WGS) entry which is preliminary data.</text>
</comment>
<dbReference type="Proteomes" id="UP001293593">
    <property type="component" value="Unassembled WGS sequence"/>
</dbReference>
<dbReference type="SUPFAM" id="SSF52047">
    <property type="entry name" value="RNI-like"/>
    <property type="match status" value="1"/>
</dbReference>
<evidence type="ECO:0000256" key="4">
    <source>
        <dbReference type="SAM" id="Coils"/>
    </source>
</evidence>
<dbReference type="SUPFAM" id="SSF52540">
    <property type="entry name" value="P-loop containing nucleoside triphosphate hydrolases"/>
    <property type="match status" value="1"/>
</dbReference>
<keyword evidence="8" id="KW-1185">Reference proteome</keyword>
<dbReference type="PANTHER" id="PTHR36766">
    <property type="entry name" value="PLANT BROAD-SPECTRUM MILDEW RESISTANCE PROTEIN RPW8"/>
    <property type="match status" value="1"/>
</dbReference>
<feature type="domain" description="RPW8" evidence="6">
    <location>
        <begin position="6"/>
        <end position="135"/>
    </location>
</feature>
<evidence type="ECO:0000259" key="6">
    <source>
        <dbReference type="Pfam" id="PF05659"/>
    </source>
</evidence>
<evidence type="ECO:0000256" key="1">
    <source>
        <dbReference type="ARBA" id="ARBA00008894"/>
    </source>
</evidence>
<dbReference type="EMBL" id="JAWXYG010000009">
    <property type="protein sequence ID" value="KAK4262259.1"/>
    <property type="molecule type" value="Genomic_DNA"/>
</dbReference>
<evidence type="ECO:0000256" key="3">
    <source>
        <dbReference type="ARBA" id="ARBA00022821"/>
    </source>
</evidence>
<dbReference type="GO" id="GO:0043531">
    <property type="term" value="F:ADP binding"/>
    <property type="evidence" value="ECO:0007669"/>
    <property type="project" value="InterPro"/>
</dbReference>
<accession>A0AAE1J607</accession>
<dbReference type="Gene3D" id="3.80.10.10">
    <property type="entry name" value="Ribonuclease Inhibitor"/>
    <property type="match status" value="1"/>
</dbReference>
<dbReference type="InterPro" id="IPR002182">
    <property type="entry name" value="NB-ARC"/>
</dbReference>
<dbReference type="Gene3D" id="1.10.10.10">
    <property type="entry name" value="Winged helix-like DNA-binding domain superfamily/Winged helix DNA-binding domain"/>
    <property type="match status" value="1"/>
</dbReference>
<proteinExistence type="inferred from homology"/>
<keyword evidence="2" id="KW-0677">Repeat</keyword>
<dbReference type="Gene3D" id="3.40.50.300">
    <property type="entry name" value="P-loop containing nucleotide triphosphate hydrolases"/>
    <property type="match status" value="1"/>
</dbReference>
<evidence type="ECO:0000313" key="8">
    <source>
        <dbReference type="Proteomes" id="UP001293593"/>
    </source>
</evidence>
<organism evidence="7 8">
    <name type="scientific">Acacia crassicarpa</name>
    <name type="common">northern wattle</name>
    <dbReference type="NCBI Taxonomy" id="499986"/>
    <lineage>
        <taxon>Eukaryota</taxon>
        <taxon>Viridiplantae</taxon>
        <taxon>Streptophyta</taxon>
        <taxon>Embryophyta</taxon>
        <taxon>Tracheophyta</taxon>
        <taxon>Spermatophyta</taxon>
        <taxon>Magnoliopsida</taxon>
        <taxon>eudicotyledons</taxon>
        <taxon>Gunneridae</taxon>
        <taxon>Pentapetalae</taxon>
        <taxon>rosids</taxon>
        <taxon>fabids</taxon>
        <taxon>Fabales</taxon>
        <taxon>Fabaceae</taxon>
        <taxon>Caesalpinioideae</taxon>
        <taxon>mimosoid clade</taxon>
        <taxon>Acacieae</taxon>
        <taxon>Acacia</taxon>
    </lineage>
</organism>
<comment type="similarity">
    <text evidence="1">Belongs to the disease resistance NB-LRR family.</text>
</comment>
<protein>
    <recommendedName>
        <fullName evidence="9">Disease resistance protein</fullName>
    </recommendedName>
</protein>
<dbReference type="InterPro" id="IPR036388">
    <property type="entry name" value="WH-like_DNA-bd_sf"/>
</dbReference>
<name>A0AAE1J607_9FABA</name>
<dbReference type="InterPro" id="IPR032675">
    <property type="entry name" value="LRR_dom_sf"/>
</dbReference>
<dbReference type="PANTHER" id="PTHR36766:SF21">
    <property type="entry name" value="NB-ARC DOMAIN DISEASE RESISTANCE PROTEIN"/>
    <property type="match status" value="1"/>
</dbReference>
<dbReference type="Pfam" id="PF05659">
    <property type="entry name" value="RPW8"/>
    <property type="match status" value="1"/>
</dbReference>
<dbReference type="InterPro" id="IPR027417">
    <property type="entry name" value="P-loop_NTPase"/>
</dbReference>
<keyword evidence="3" id="KW-0611">Plant defense</keyword>
<evidence type="ECO:0000313" key="7">
    <source>
        <dbReference type="EMBL" id="KAK4262259.1"/>
    </source>
</evidence>
<dbReference type="InterPro" id="IPR008808">
    <property type="entry name" value="Powdery_mildew-R_dom"/>
</dbReference>
<feature type="coiled-coil region" evidence="4">
    <location>
        <begin position="110"/>
        <end position="137"/>
    </location>
</feature>
<evidence type="ECO:0000256" key="2">
    <source>
        <dbReference type="ARBA" id="ARBA00022737"/>
    </source>
</evidence>
<evidence type="ECO:0000259" key="5">
    <source>
        <dbReference type="Pfam" id="PF00931"/>
    </source>
</evidence>
<dbReference type="PRINTS" id="PR00364">
    <property type="entry name" value="DISEASERSIST"/>
</dbReference>
<dbReference type="Pfam" id="PF00931">
    <property type="entry name" value="NB-ARC"/>
    <property type="match status" value="1"/>
</dbReference>
<keyword evidence="4" id="KW-0175">Coiled coil</keyword>
<sequence length="817" mass="93315">MAEGAKLIEGADLAVPFQELLKKIIGMIEKAHKSRFRLQIFRLALKDSTSLVEDIKYLNDKLDQPREEIEKLIQEKKAGNVLIGKSRRIHFWKFLVKCVKCLSFNSRVENNEMVREVKDVKETLKEVREILKTMSKDNSDHVITRSPPQNTEIVIGMEEPWLRLKMEVLKGGASTLELTGLPGSGKTTLARKLCSDDQIKGKFRNHILFVTFSKTPNFKVIVESLFQSYGKVPEFHSDEEAAKGLGLLSSKISGSPILLVLDDVWPSSEALIQNFKFQIPDYKILVTSRVTFPTIKSQIHLKPLRHQDALTLFRHVALAKDNGSDIPSENLVEEVVRSCKGLPLAIKVIARSLCQQPQETWQKTVKVWSQGHSILDSNSNLLNFLQGSLSVLEGEPIIMECFKDLGLFPEDQRIPATALIDMWAELYKLDDDGKEAMNIINKLVSLNLANLIVTRKVESDIFSNYSNHFIMQHDLLRELAIYQSNQDPFEQRRRLMVDINENNCQWRLEEQQPGIAARMLSKFFKWYVKQKQQPAIARTLSISTDEVFTSDWGNTQLSEIEALILNVRTKHYSLLKSIEKMRNLKVLICTNYGFHPARLENFELLDSLSSLKRIRMEKIFLPSLGELKNLQKLSLYMCDTSEAFGNCKIPISNALPILVELNVDYCRDMVELPSGLSDIKTLRKLSISNCHKFTKLPQEIGRLENLELLRLNSCTDFATIPESIGWLSRLRFLDISNCISLRDLPESIGNLKNMEKLYMTGCSRCELPDSIINLEHLKSVTCDEETAASWEVFKPMLINLNIEVPHVEVNLNWLLGD</sequence>
<dbReference type="AlphaFoldDB" id="A0AAE1J607"/>
<evidence type="ECO:0008006" key="9">
    <source>
        <dbReference type="Google" id="ProtNLM"/>
    </source>
</evidence>
<dbReference type="InterPro" id="IPR042197">
    <property type="entry name" value="Apaf_helical"/>
</dbReference>
<dbReference type="GO" id="GO:0006952">
    <property type="term" value="P:defense response"/>
    <property type="evidence" value="ECO:0007669"/>
    <property type="project" value="UniProtKB-KW"/>
</dbReference>
<dbReference type="Gene3D" id="1.10.8.430">
    <property type="entry name" value="Helical domain of apoptotic protease-activating factors"/>
    <property type="match status" value="1"/>
</dbReference>
<gene>
    <name evidence="7" type="ORF">QN277_027841</name>
</gene>